<keyword evidence="2" id="KW-1185">Reference proteome</keyword>
<dbReference type="AlphaFoldDB" id="A0A1Y1X989"/>
<dbReference type="EMBL" id="MCFG01000097">
    <property type="protein sequence ID" value="ORX82320.1"/>
    <property type="molecule type" value="Genomic_DNA"/>
</dbReference>
<reference evidence="1 2" key="1">
    <citation type="submission" date="2016-08" db="EMBL/GenBank/DDBJ databases">
        <title>A Parts List for Fungal Cellulosomes Revealed by Comparative Genomics.</title>
        <authorList>
            <consortium name="DOE Joint Genome Institute"/>
            <person name="Haitjema C.H."/>
            <person name="Gilmore S.P."/>
            <person name="Henske J.K."/>
            <person name="Solomon K.V."/>
            <person name="De Groot R."/>
            <person name="Kuo A."/>
            <person name="Mondo S.J."/>
            <person name="Salamov A.A."/>
            <person name="Labutti K."/>
            <person name="Zhao Z."/>
            <person name="Chiniquy J."/>
            <person name="Barry K."/>
            <person name="Brewer H.M."/>
            <person name="Purvine S.O."/>
            <person name="Wright A.T."/>
            <person name="Boxma B."/>
            <person name="Van Alen T."/>
            <person name="Hackstein J.H."/>
            <person name="Baker S.E."/>
            <person name="Grigoriev I.V."/>
            <person name="O'Malley M.A."/>
        </authorList>
    </citation>
    <scope>NUCLEOTIDE SEQUENCE [LARGE SCALE GENOMIC DNA]</scope>
    <source>
        <strain evidence="1 2">S4</strain>
    </source>
</reference>
<evidence type="ECO:0000313" key="2">
    <source>
        <dbReference type="Proteomes" id="UP000193944"/>
    </source>
</evidence>
<evidence type="ECO:0000313" key="1">
    <source>
        <dbReference type="EMBL" id="ORX82320.1"/>
    </source>
</evidence>
<organism evidence="1 2">
    <name type="scientific">Anaeromyces robustus</name>
    <dbReference type="NCBI Taxonomy" id="1754192"/>
    <lineage>
        <taxon>Eukaryota</taxon>
        <taxon>Fungi</taxon>
        <taxon>Fungi incertae sedis</taxon>
        <taxon>Chytridiomycota</taxon>
        <taxon>Chytridiomycota incertae sedis</taxon>
        <taxon>Neocallimastigomycetes</taxon>
        <taxon>Neocallimastigales</taxon>
        <taxon>Neocallimastigaceae</taxon>
        <taxon>Anaeromyces</taxon>
    </lineage>
</organism>
<name>A0A1Y1X989_9FUNG</name>
<gene>
    <name evidence="1" type="ORF">BCR32DRAFT_292712</name>
</gene>
<comment type="caution">
    <text evidence="1">The sequence shown here is derived from an EMBL/GenBank/DDBJ whole genome shotgun (WGS) entry which is preliminary data.</text>
</comment>
<reference evidence="1 2" key="2">
    <citation type="submission" date="2016-08" db="EMBL/GenBank/DDBJ databases">
        <title>Pervasive Adenine N6-methylation of Active Genes in Fungi.</title>
        <authorList>
            <consortium name="DOE Joint Genome Institute"/>
            <person name="Mondo S.J."/>
            <person name="Dannebaum R.O."/>
            <person name="Kuo R.C."/>
            <person name="Labutti K."/>
            <person name="Haridas S."/>
            <person name="Kuo A."/>
            <person name="Salamov A."/>
            <person name="Ahrendt S.R."/>
            <person name="Lipzen A."/>
            <person name="Sullivan W."/>
            <person name="Andreopoulos W.B."/>
            <person name="Clum A."/>
            <person name="Lindquist E."/>
            <person name="Daum C."/>
            <person name="Ramamoorthy G.K."/>
            <person name="Gryganskyi A."/>
            <person name="Culley D."/>
            <person name="Magnuson J.K."/>
            <person name="James T.Y."/>
            <person name="O'Malley M.A."/>
            <person name="Stajich J.E."/>
            <person name="Spatafora J.W."/>
            <person name="Visel A."/>
            <person name="Grigoriev I.V."/>
        </authorList>
    </citation>
    <scope>NUCLEOTIDE SEQUENCE [LARGE SCALE GENOMIC DNA]</scope>
    <source>
        <strain evidence="1 2">S4</strain>
    </source>
</reference>
<accession>A0A1Y1X989</accession>
<sequence>MTRLHKCFAIDCSGSTSGSGFYHENVRLILDSKFEDGDEIIVWDSNSKYISLESYMDINRKRKGYGCTYPQYIFDSIFKKYNEVNYSEFILISDGCVSNSDIERTDRIIQENRNRFNCEYTEVYLFGNYANLSVACPFTRFNSSKTIVKTANSTEDQVISVSDEDLNTIKEIDNINTLDEFEAKYDSLEKAFIVRLLGTSGDQKLRISVLKMQKRINADNATKKENINQKIDQLILEDKNYDEAKEEAIKCFTSVLGNEFQVKINNLIRMCDGGLKQIFDINKLQTFRDYTADNTTVNEVDDIQDLNIESSVKDSQWECPISIDNEIDPMILITTNDGSNEYDYSSSSSSSNSSITPILVGFDKNTTEKIINCPLNALYIPEFMEKLKSFIDHSISLKNYRASLTTSNPICKSPFTRKRIVGGIPLGENEEHVKAANWTLMKIITGGKDLGDKNLWFFVIYMMIKQGSLPYLKDIEPFVKAQVLYRFKNYKTSISLSGLTNFPQTRVYYPTAAWTCLISPFLIPKIPENLNLFYLHLIHYHELLEILDLFQLELPKEFYNYASRIEIFSKLLVFFKRNPKLLNMYKRGIENRSIPIHVDLESPLKSGGICGDLFIPVDGEIDKEVQLQCLQKFSSFGYQCILDGKTTMDEISWLLNLVDIQKNLSDINVNVFIEGKKETDALKMDTNYNEYWKEWDDNIDKFKVEISEKTCRPYYYVKEGVTWLDELSKIVNTSKPILSLDKHFGNYVCSYYQYPTKDEYILYLYRRVCLGSYISQTLPRQIKKFADKVFERYQPIMEKYSANEFIKIFEDNTSIALRIKNERS</sequence>
<protein>
    <submittedName>
        <fullName evidence="1">Uncharacterized protein</fullName>
    </submittedName>
</protein>
<proteinExistence type="predicted"/>
<dbReference type="Proteomes" id="UP000193944">
    <property type="component" value="Unassembled WGS sequence"/>
</dbReference>
<dbReference type="OrthoDB" id="8120898at2759"/>